<dbReference type="AlphaFoldDB" id="A0AAN7THQ6"/>
<evidence type="ECO:0000313" key="5">
    <source>
        <dbReference type="EMBL" id="KAK5117628.1"/>
    </source>
</evidence>
<dbReference type="GO" id="GO:0005886">
    <property type="term" value="C:plasma membrane"/>
    <property type="evidence" value="ECO:0007669"/>
    <property type="project" value="TreeGrafter"/>
</dbReference>
<dbReference type="PANTHER" id="PTHR40463:SF1">
    <property type="entry name" value="PH-RESPONSE REGULATOR PROTEIN PALC"/>
    <property type="match status" value="1"/>
</dbReference>
<sequence length="482" mass="51922">MPFPFTLPTTSSVLLSDFFESATHPSLPLTATTKRSVLKDALKKHKRLSPHEKATHLPIVLNAITNYLPYLLALNVASGFGDVGIEQVDLGVKTPLQVEWRSTLAATLPGREAPRLRLTGLHHELAFTLSTLSYVHSLLARSSLRMLYEATALSADQRTGAIGAAMKHLLEANSIHKYLLSLPTVSASRDAPVDIQPSTISALASLALAEATLIVVSKDDPFASAVADDRNSNNHDWMYKAPSMPKVRVRLYANICLAAADHAAQAHGLLASSRVDEDLLRYTADLRQTARGKAARLLAIDADQSGATGEALAWLKGARKELGLPFSTDEGGGGGGKRKGLAGLKQNWQERREDKRVEKGGEWGMDGGKLEEARVVESLEVKWERQNRTINVQIVPAFEPLLAALPSGREYHSPQAYQPPVLDAQALALMRAPLDLSEAVFRGEEEDSGEEGYGSRSGAGIGAFPGTTGDYARAGGTGNSYY</sequence>
<evidence type="ECO:0000256" key="1">
    <source>
        <dbReference type="ARBA" id="ARBA00010997"/>
    </source>
</evidence>
<dbReference type="Gene3D" id="1.25.40.280">
    <property type="entry name" value="alix/aip1 like domains"/>
    <property type="match status" value="1"/>
</dbReference>
<feature type="domain" description="BRO1" evidence="4">
    <location>
        <begin position="1"/>
        <end position="436"/>
    </location>
</feature>
<protein>
    <recommendedName>
        <fullName evidence="2">pH-response regulator protein palC</fullName>
    </recommendedName>
</protein>
<feature type="compositionally biased region" description="Gly residues" evidence="3">
    <location>
        <begin position="451"/>
        <end position="463"/>
    </location>
</feature>
<organism evidence="5 6">
    <name type="scientific">Meristemomyces frigidus</name>
    <dbReference type="NCBI Taxonomy" id="1508187"/>
    <lineage>
        <taxon>Eukaryota</taxon>
        <taxon>Fungi</taxon>
        <taxon>Dikarya</taxon>
        <taxon>Ascomycota</taxon>
        <taxon>Pezizomycotina</taxon>
        <taxon>Dothideomycetes</taxon>
        <taxon>Dothideomycetidae</taxon>
        <taxon>Mycosphaerellales</taxon>
        <taxon>Teratosphaeriaceae</taxon>
        <taxon>Meristemomyces</taxon>
    </lineage>
</organism>
<dbReference type="InterPro" id="IPR004328">
    <property type="entry name" value="BRO1_dom"/>
</dbReference>
<dbReference type="InterPro" id="IPR037505">
    <property type="entry name" value="pH-resp_palC"/>
</dbReference>
<name>A0AAN7THQ6_9PEZI</name>
<dbReference type="InterPro" id="IPR038499">
    <property type="entry name" value="BRO1_sf"/>
</dbReference>
<dbReference type="PANTHER" id="PTHR40463">
    <property type="entry name" value="PH-RESPONSE REGULATOR PROTEIN PALC"/>
    <property type="match status" value="1"/>
</dbReference>
<evidence type="ECO:0000259" key="4">
    <source>
        <dbReference type="PROSITE" id="PS51180"/>
    </source>
</evidence>
<accession>A0AAN7THQ6</accession>
<gene>
    <name evidence="5" type="ORF">LTR62_005051</name>
</gene>
<feature type="region of interest" description="Disordered" evidence="3">
    <location>
        <begin position="325"/>
        <end position="344"/>
    </location>
</feature>
<dbReference type="Proteomes" id="UP001310890">
    <property type="component" value="Unassembled WGS sequence"/>
</dbReference>
<evidence type="ECO:0000256" key="3">
    <source>
        <dbReference type="SAM" id="MobiDB-lite"/>
    </source>
</evidence>
<reference evidence="5" key="1">
    <citation type="submission" date="2023-08" db="EMBL/GenBank/DDBJ databases">
        <title>Black Yeasts Isolated from many extreme environments.</title>
        <authorList>
            <person name="Coleine C."/>
            <person name="Stajich J.E."/>
            <person name="Selbmann L."/>
        </authorList>
    </citation>
    <scope>NUCLEOTIDE SEQUENCE</scope>
    <source>
        <strain evidence="5">CCFEE 5401</strain>
    </source>
</reference>
<comment type="similarity">
    <text evidence="1">Belongs to the palC family.</text>
</comment>
<evidence type="ECO:0000313" key="6">
    <source>
        <dbReference type="Proteomes" id="UP001310890"/>
    </source>
</evidence>
<comment type="caution">
    <text evidence="5">The sequence shown here is derived from an EMBL/GenBank/DDBJ whole genome shotgun (WGS) entry which is preliminary data.</text>
</comment>
<evidence type="ECO:0000256" key="2">
    <source>
        <dbReference type="ARBA" id="ARBA00022193"/>
    </source>
</evidence>
<proteinExistence type="inferred from homology"/>
<feature type="region of interest" description="Disordered" evidence="3">
    <location>
        <begin position="442"/>
        <end position="482"/>
    </location>
</feature>
<dbReference type="EMBL" id="JAVRRL010000004">
    <property type="protein sequence ID" value="KAK5117628.1"/>
    <property type="molecule type" value="Genomic_DNA"/>
</dbReference>
<dbReference type="GO" id="GO:0071467">
    <property type="term" value="P:cellular response to pH"/>
    <property type="evidence" value="ECO:0007669"/>
    <property type="project" value="InterPro"/>
</dbReference>
<dbReference type="PROSITE" id="PS51180">
    <property type="entry name" value="BRO1"/>
    <property type="match status" value="1"/>
</dbReference>
<dbReference type="SMART" id="SM01041">
    <property type="entry name" value="BRO1"/>
    <property type="match status" value="1"/>
</dbReference>